<proteinExistence type="predicted"/>
<name>A0ABN8NDH6_9CNID</name>
<dbReference type="Gene3D" id="3.60.10.10">
    <property type="entry name" value="Endonuclease/exonuclease/phosphatase"/>
    <property type="match status" value="1"/>
</dbReference>
<keyword evidence="4" id="KW-0540">Nuclease</keyword>
<evidence type="ECO:0000256" key="4">
    <source>
        <dbReference type="ARBA" id="ARBA00022722"/>
    </source>
</evidence>
<accession>A0ABN8NDH6</accession>
<dbReference type="InterPro" id="IPR005135">
    <property type="entry name" value="Endo/exonuclease/phosphatase"/>
</dbReference>
<keyword evidence="10" id="KW-0539">Nucleus</keyword>
<evidence type="ECO:0000313" key="14">
    <source>
        <dbReference type="Proteomes" id="UP001159405"/>
    </source>
</evidence>
<feature type="transmembrane region" description="Helical" evidence="11">
    <location>
        <begin position="15"/>
        <end position="34"/>
    </location>
</feature>
<evidence type="ECO:0000256" key="8">
    <source>
        <dbReference type="ARBA" id="ARBA00022842"/>
    </source>
</evidence>
<evidence type="ECO:0000256" key="1">
    <source>
        <dbReference type="ARBA" id="ARBA00001936"/>
    </source>
</evidence>
<dbReference type="SUPFAM" id="SSF56219">
    <property type="entry name" value="DNase I-like"/>
    <property type="match status" value="1"/>
</dbReference>
<evidence type="ECO:0000256" key="3">
    <source>
        <dbReference type="ARBA" id="ARBA00004322"/>
    </source>
</evidence>
<keyword evidence="11" id="KW-0812">Transmembrane</keyword>
<keyword evidence="11" id="KW-1133">Transmembrane helix</keyword>
<keyword evidence="14" id="KW-1185">Reference proteome</keyword>
<comment type="cofactor">
    <cofactor evidence="2">
        <name>Mg(2+)</name>
        <dbReference type="ChEBI" id="CHEBI:18420"/>
    </cofactor>
</comment>
<keyword evidence="11" id="KW-0472">Membrane</keyword>
<dbReference type="CDD" id="cd09080">
    <property type="entry name" value="TDP2"/>
    <property type="match status" value="1"/>
</dbReference>
<dbReference type="EMBL" id="CALNXK010000017">
    <property type="protein sequence ID" value="CAH3105256.1"/>
    <property type="molecule type" value="Genomic_DNA"/>
</dbReference>
<evidence type="ECO:0000256" key="6">
    <source>
        <dbReference type="ARBA" id="ARBA00022763"/>
    </source>
</evidence>
<dbReference type="Pfam" id="PF03372">
    <property type="entry name" value="Exo_endo_phos"/>
    <property type="match status" value="1"/>
</dbReference>
<evidence type="ECO:0000256" key="5">
    <source>
        <dbReference type="ARBA" id="ARBA00022723"/>
    </source>
</evidence>
<evidence type="ECO:0000256" key="2">
    <source>
        <dbReference type="ARBA" id="ARBA00001946"/>
    </source>
</evidence>
<protein>
    <recommendedName>
        <fullName evidence="12">Endonuclease/exonuclease/phosphatase domain-containing protein</fullName>
    </recommendedName>
</protein>
<dbReference type="Proteomes" id="UP001159405">
    <property type="component" value="Unassembled WGS sequence"/>
</dbReference>
<keyword evidence="6" id="KW-0227">DNA damage</keyword>
<feature type="domain" description="Endonuclease/exonuclease/phosphatase" evidence="12">
    <location>
        <begin position="58"/>
        <end position="297"/>
    </location>
</feature>
<evidence type="ECO:0000256" key="7">
    <source>
        <dbReference type="ARBA" id="ARBA00022801"/>
    </source>
</evidence>
<evidence type="ECO:0000313" key="13">
    <source>
        <dbReference type="EMBL" id="CAH3105256.1"/>
    </source>
</evidence>
<evidence type="ECO:0000256" key="9">
    <source>
        <dbReference type="ARBA" id="ARBA00023204"/>
    </source>
</evidence>
<comment type="cofactor">
    <cofactor evidence="1">
        <name>Mn(2+)</name>
        <dbReference type="ChEBI" id="CHEBI:29035"/>
    </cofactor>
</comment>
<reference evidence="13 14" key="1">
    <citation type="submission" date="2022-05" db="EMBL/GenBank/DDBJ databases">
        <authorList>
            <consortium name="Genoscope - CEA"/>
            <person name="William W."/>
        </authorList>
    </citation>
    <scope>NUCLEOTIDE SEQUENCE [LARGE SCALE GENOMIC DNA]</scope>
</reference>
<organism evidence="13 14">
    <name type="scientific">Porites lobata</name>
    <dbReference type="NCBI Taxonomy" id="104759"/>
    <lineage>
        <taxon>Eukaryota</taxon>
        <taxon>Metazoa</taxon>
        <taxon>Cnidaria</taxon>
        <taxon>Anthozoa</taxon>
        <taxon>Hexacorallia</taxon>
        <taxon>Scleractinia</taxon>
        <taxon>Fungiina</taxon>
        <taxon>Poritidae</taxon>
        <taxon>Porites</taxon>
    </lineage>
</organism>
<keyword evidence="8" id="KW-0460">Magnesium</keyword>
<comment type="subcellular location">
    <subcellularLocation>
        <location evidence="3">Nucleus</location>
        <location evidence="3">PML body</location>
    </subcellularLocation>
</comment>
<evidence type="ECO:0000256" key="10">
    <source>
        <dbReference type="ARBA" id="ARBA00023242"/>
    </source>
</evidence>
<keyword evidence="7" id="KW-0378">Hydrolase</keyword>
<dbReference type="PANTHER" id="PTHR15822:SF4">
    <property type="entry name" value="TYROSYL-DNA PHOSPHODIESTERASE 2"/>
    <property type="match status" value="1"/>
</dbReference>
<sequence length="403" mass="46084">MPSYHNRALLLIRKHPLLVILVSTITVFVLRALLRFPSDGSLAHGRTRSRAPDEISMLTYNIWRSPEKMRERIAALGQIVDDLEPDILVLQEVTLENLVVLKEQRWFSRYRLIPPDVTVQGTISLEIILITYPAVQNWYISRFVNSPRKRKLVVAETTHLIPSKVQFVIAGTHFVHAGENTILRELQLKESLKVLSPYENVCVMGDLNIEDKVDGDIVLPSPWIDAWLSLPGNTDSNGLTWDRSKTPFASVLKRTVNATSYKARLDRVLCKLSDFKVKEMRVVGDKLTKSGILPSDHFGVFTVLSATAVTTRHRNRETDQEVEEVYFRRPSDWKSFTIQSYCIPRNCCSCPPLHVTLKPIIKFLIAEVEKNNMFSCVTTFNLALHVHVLTRAKNPPRFFNKNK</sequence>
<dbReference type="PANTHER" id="PTHR15822">
    <property type="entry name" value="TRAF AND TNF RECEPTOR-ASSOCIATED PROTEIN"/>
    <property type="match status" value="1"/>
</dbReference>
<dbReference type="InterPro" id="IPR036691">
    <property type="entry name" value="Endo/exonu/phosph_ase_sf"/>
</dbReference>
<keyword evidence="5" id="KW-0479">Metal-binding</keyword>
<evidence type="ECO:0000259" key="12">
    <source>
        <dbReference type="Pfam" id="PF03372"/>
    </source>
</evidence>
<gene>
    <name evidence="13" type="ORF">PLOB_00012424</name>
</gene>
<evidence type="ECO:0000256" key="11">
    <source>
        <dbReference type="SAM" id="Phobius"/>
    </source>
</evidence>
<dbReference type="InterPro" id="IPR051547">
    <property type="entry name" value="TDP2-like"/>
</dbReference>
<comment type="caution">
    <text evidence="13">The sequence shown here is derived from an EMBL/GenBank/DDBJ whole genome shotgun (WGS) entry which is preliminary data.</text>
</comment>
<keyword evidence="9" id="KW-0234">DNA repair</keyword>